<keyword evidence="7" id="KW-1185">Reference proteome</keyword>
<dbReference type="PANTHER" id="PTHR12363:SF33">
    <property type="entry name" value="IMPORTIN-13"/>
    <property type="match status" value="1"/>
</dbReference>
<dbReference type="GO" id="GO:0005737">
    <property type="term" value="C:cytoplasm"/>
    <property type="evidence" value="ECO:0007669"/>
    <property type="project" value="TreeGrafter"/>
</dbReference>
<evidence type="ECO:0000256" key="1">
    <source>
        <dbReference type="ARBA" id="ARBA00004123"/>
    </source>
</evidence>
<reference evidence="6" key="1">
    <citation type="journal article" date="2020" name="Stud. Mycol.">
        <title>101 Dothideomycetes genomes: a test case for predicting lifestyles and emergence of pathogens.</title>
        <authorList>
            <person name="Haridas S."/>
            <person name="Albert R."/>
            <person name="Binder M."/>
            <person name="Bloem J."/>
            <person name="Labutti K."/>
            <person name="Salamov A."/>
            <person name="Andreopoulos B."/>
            <person name="Baker S."/>
            <person name="Barry K."/>
            <person name="Bills G."/>
            <person name="Bluhm B."/>
            <person name="Cannon C."/>
            <person name="Castanera R."/>
            <person name="Culley D."/>
            <person name="Daum C."/>
            <person name="Ezra D."/>
            <person name="Gonzalez J."/>
            <person name="Henrissat B."/>
            <person name="Kuo A."/>
            <person name="Liang C."/>
            <person name="Lipzen A."/>
            <person name="Lutzoni F."/>
            <person name="Magnuson J."/>
            <person name="Mondo S."/>
            <person name="Nolan M."/>
            <person name="Ohm R."/>
            <person name="Pangilinan J."/>
            <person name="Park H.-J."/>
            <person name="Ramirez L."/>
            <person name="Alfaro M."/>
            <person name="Sun H."/>
            <person name="Tritt A."/>
            <person name="Yoshinaga Y."/>
            <person name="Zwiers L.-H."/>
            <person name="Turgeon B."/>
            <person name="Goodwin S."/>
            <person name="Spatafora J."/>
            <person name="Crous P."/>
            <person name="Grigoriev I."/>
        </authorList>
    </citation>
    <scope>NUCLEOTIDE SEQUENCE</scope>
    <source>
        <strain evidence="6">ATCC 16933</strain>
    </source>
</reference>
<dbReference type="AlphaFoldDB" id="A0A6A6P061"/>
<dbReference type="InterPro" id="IPR016024">
    <property type="entry name" value="ARM-type_fold"/>
</dbReference>
<dbReference type="GO" id="GO:0006606">
    <property type="term" value="P:protein import into nucleus"/>
    <property type="evidence" value="ECO:0007669"/>
    <property type="project" value="TreeGrafter"/>
</dbReference>
<keyword evidence="4" id="KW-0539">Nucleus</keyword>
<comment type="subcellular location">
    <subcellularLocation>
        <location evidence="1">Nucleus</location>
    </subcellularLocation>
</comment>
<evidence type="ECO:0000313" key="6">
    <source>
        <dbReference type="EMBL" id="KAF2457174.1"/>
    </source>
</evidence>
<feature type="region of interest" description="Disordered" evidence="5">
    <location>
        <begin position="683"/>
        <end position="702"/>
    </location>
</feature>
<evidence type="ECO:0000256" key="2">
    <source>
        <dbReference type="ARBA" id="ARBA00007991"/>
    </source>
</evidence>
<evidence type="ECO:0000256" key="3">
    <source>
        <dbReference type="ARBA" id="ARBA00022448"/>
    </source>
</evidence>
<dbReference type="PANTHER" id="PTHR12363">
    <property type="entry name" value="TRANSPORTIN 3 AND IMPORTIN 13"/>
    <property type="match status" value="1"/>
</dbReference>
<evidence type="ECO:0000256" key="5">
    <source>
        <dbReference type="SAM" id="MobiDB-lite"/>
    </source>
</evidence>
<organism evidence="6 7">
    <name type="scientific">Lineolata rhizophorae</name>
    <dbReference type="NCBI Taxonomy" id="578093"/>
    <lineage>
        <taxon>Eukaryota</taxon>
        <taxon>Fungi</taxon>
        <taxon>Dikarya</taxon>
        <taxon>Ascomycota</taxon>
        <taxon>Pezizomycotina</taxon>
        <taxon>Dothideomycetes</taxon>
        <taxon>Dothideomycetes incertae sedis</taxon>
        <taxon>Lineolatales</taxon>
        <taxon>Lineolataceae</taxon>
        <taxon>Lineolata</taxon>
    </lineage>
</organism>
<proteinExistence type="inferred from homology"/>
<dbReference type="Gene3D" id="1.25.10.10">
    <property type="entry name" value="Leucine-rich Repeat Variant"/>
    <property type="match status" value="1"/>
</dbReference>
<dbReference type="InterPro" id="IPR051345">
    <property type="entry name" value="Importin_beta-like_NTR"/>
</dbReference>
<protein>
    <submittedName>
        <fullName evidence="6">Armadillo-type protein</fullName>
    </submittedName>
</protein>
<evidence type="ECO:0000256" key="4">
    <source>
        <dbReference type="ARBA" id="ARBA00023242"/>
    </source>
</evidence>
<dbReference type="SUPFAM" id="SSF48371">
    <property type="entry name" value="ARM repeat"/>
    <property type="match status" value="1"/>
</dbReference>
<name>A0A6A6P061_9PEZI</name>
<accession>A0A6A6P061</accession>
<comment type="similarity">
    <text evidence="2">Belongs to the importin beta family.</text>
</comment>
<evidence type="ECO:0000313" key="7">
    <source>
        <dbReference type="Proteomes" id="UP000799766"/>
    </source>
</evidence>
<dbReference type="InterPro" id="IPR011989">
    <property type="entry name" value="ARM-like"/>
</dbReference>
<dbReference type="GO" id="GO:0005634">
    <property type="term" value="C:nucleus"/>
    <property type="evidence" value="ECO:0007669"/>
    <property type="project" value="UniProtKB-SubCell"/>
</dbReference>
<dbReference type="OrthoDB" id="2016913at2759"/>
<sequence length="1008" mass="111462">MATLSRDELVHKIETLYSATNPAVIEAVQFELLGFQRSTLGWQLANKLLEDGNPNVRFFAALTFTIKVNNDMEPLSGDDIADIRGKLYSWFFRLVRAQDAPLVTRKLCSAIVIFFMNRRTEPENVVELLLSNLAAVNNADAKPIGEVIQKLPVQQCVPILWLATGMVEEAGKMDAHSALNENIRKLLELNRQTVFDLAMYTFSTQTDSTGGPLDEEFRNRLRATTFECFQAWALHDIGNPAIFTNYPLDKLRALLNQVIIWCGESNESEALEGLGELLNSCLKFFQPEHLSTISEMLRGPWGKQWVSAILSEDAEESSESFVRLVTAFGIAIMSQAISNPDNKETIEIMEIMFALISCPGYPVEEDTICVLGLEFWSTFVERLEDDLSDHVDVWKPYIARVIRQLLMKSTIPPKSETDGWSDDTRKEFQVFRREAREINISAFMLLGNDLLYSLVHEALEALKTKSWLSVEAALYFIDGLAMSDSLLGGESEDAAIENLIKSTLTPELVNGDGIPQRLRVTVATLLGNLTGFFERSASANPALFFSVLDFLFGMLPMDEKIQQSIARTIVKLCESCNKLITQWLDHFLEQYERLRRATEVSGSTKARILGATAAIIQGLDSDEKRFRPTSILLTMIEEDLQTAIGAPDPKLPAAIELAQHALSCLHHIAKALRSPDDAVIDLEAESSSEPFRKPASEDPWSPTHERVLNIINGAMVALGGPAAASDDAFEDVLGIFKCGYTERSGPFALPLQSSVAFFDFTWETIPSTQLAALLSTLSTLVSSQAGDAAFEPLALRCARLLAELMGAKVGQPANDPEIATCLLDALQCFLRRRRGRDFCRVILAYADARAALLNFALLCVCGQDILPKRSAAAFWATFIPRNKAAAATQPTGGMLSPDVHREVEETLYPALCEALACNFGGLAARSDLDALCKPLRQLLDNDTRATRQALKMALYSDGFGQRSGVSDEDKARFLTQVSSPETRRGGRLVSVVKDFWIKCRGSGLGYVS</sequence>
<gene>
    <name evidence="6" type="ORF">BDY21DRAFT_371982</name>
</gene>
<dbReference type="Proteomes" id="UP000799766">
    <property type="component" value="Unassembled WGS sequence"/>
</dbReference>
<keyword evidence="3" id="KW-0813">Transport</keyword>
<dbReference type="EMBL" id="MU001681">
    <property type="protein sequence ID" value="KAF2457174.1"/>
    <property type="molecule type" value="Genomic_DNA"/>
</dbReference>